<accession>A0A7R8ZT55</accession>
<gene>
    <name evidence="2" type="ORF">CTOB1V02_LOCUS13824</name>
</gene>
<evidence type="ECO:0000313" key="2">
    <source>
        <dbReference type="EMBL" id="CAD7236009.1"/>
    </source>
</evidence>
<sequence length="67" mass="7527">MHSKSESENASDALHYLICLSPELVLPSVIQRLSESFELISEPHCLTNSMDSLTYMSQHMVQNPGYS</sequence>
<dbReference type="EMBL" id="OB676055">
    <property type="protein sequence ID" value="CAD7236009.1"/>
    <property type="molecule type" value="Genomic_DNA"/>
</dbReference>
<dbReference type="InterPro" id="IPR032430">
    <property type="entry name" value="Blm10_mid"/>
</dbReference>
<protein>
    <recommendedName>
        <fullName evidence="1">Proteasome activator Blm10 middle HEAT repeats region domain-containing protein</fullName>
    </recommendedName>
</protein>
<name>A0A7R8ZT55_9CRUS</name>
<organism evidence="2">
    <name type="scientific">Cyprideis torosa</name>
    <dbReference type="NCBI Taxonomy" id="163714"/>
    <lineage>
        <taxon>Eukaryota</taxon>
        <taxon>Metazoa</taxon>
        <taxon>Ecdysozoa</taxon>
        <taxon>Arthropoda</taxon>
        <taxon>Crustacea</taxon>
        <taxon>Oligostraca</taxon>
        <taxon>Ostracoda</taxon>
        <taxon>Podocopa</taxon>
        <taxon>Podocopida</taxon>
        <taxon>Cytherocopina</taxon>
        <taxon>Cytheroidea</taxon>
        <taxon>Cytherideidae</taxon>
        <taxon>Cyprideis</taxon>
    </lineage>
</organism>
<dbReference type="AlphaFoldDB" id="A0A7R8ZT55"/>
<reference evidence="2" key="1">
    <citation type="submission" date="2020-11" db="EMBL/GenBank/DDBJ databases">
        <authorList>
            <person name="Tran Van P."/>
        </authorList>
    </citation>
    <scope>NUCLEOTIDE SEQUENCE</scope>
</reference>
<feature type="domain" description="Proteasome activator Blm10 middle HEAT repeats region" evidence="1">
    <location>
        <begin position="5"/>
        <end position="66"/>
    </location>
</feature>
<evidence type="ECO:0000259" key="1">
    <source>
        <dbReference type="Pfam" id="PF16507"/>
    </source>
</evidence>
<proteinExistence type="predicted"/>
<dbReference type="Pfam" id="PF16507">
    <property type="entry name" value="HEAT_PSME4_mid"/>
    <property type="match status" value="1"/>
</dbReference>